<reference evidence="3" key="1">
    <citation type="journal article" date="2011" name="MBio">
        <title>Novel metabolic attributes of the genus Cyanothece, comprising a group of unicellular nitrogen-fixing Cyanobacteria.</title>
        <authorList>
            <person name="Bandyopadhyay A."/>
            <person name="Elvitigala T."/>
            <person name="Welsh E."/>
            <person name="Stockel J."/>
            <person name="Liberton M."/>
            <person name="Min H."/>
            <person name="Sherman L.A."/>
            <person name="Pakrasi H.B."/>
        </authorList>
    </citation>
    <scope>NUCLEOTIDE SEQUENCE [LARGE SCALE GENOMIC DNA]</scope>
    <source>
        <strain evidence="3">PCC 8801</strain>
    </source>
</reference>
<dbReference type="PANTHER" id="PTHR22617">
    <property type="entry name" value="CHEMOTAXIS SENSOR HISTIDINE KINASE-RELATED"/>
    <property type="match status" value="1"/>
</dbReference>
<dbReference type="Gene3D" id="2.30.30.40">
    <property type="entry name" value="SH3 Domains"/>
    <property type="match status" value="1"/>
</dbReference>
<sequence length="155" mass="17484">MLLLLFHIGDEKYAIDSTQVVEIIPQVPFRAVYQAPKHVAGVFNYRGKIVPAIDLCCLISGRPCRNCLSTRIIMVNYPLSDGETRYLGLIAEQVTDTVHKRDSDLMPTELPSDTAGYLGEMISEPHGMIQRLRVENLLSDSQQTWLLPENRSQAR</sequence>
<name>B7K4N0_RIPO1</name>
<dbReference type="GO" id="GO:0005829">
    <property type="term" value="C:cytosol"/>
    <property type="evidence" value="ECO:0007669"/>
    <property type="project" value="TreeGrafter"/>
</dbReference>
<dbReference type="eggNOG" id="COG0835">
    <property type="taxonomic scope" value="Bacteria"/>
</dbReference>
<dbReference type="GO" id="GO:0006935">
    <property type="term" value="P:chemotaxis"/>
    <property type="evidence" value="ECO:0007669"/>
    <property type="project" value="InterPro"/>
</dbReference>
<dbReference type="STRING" id="41431.PCC8801_1438"/>
<dbReference type="KEGG" id="cyp:PCC8801_1438"/>
<evidence type="ECO:0000313" key="3">
    <source>
        <dbReference type="Proteomes" id="UP000008204"/>
    </source>
</evidence>
<feature type="domain" description="CheW-like" evidence="1">
    <location>
        <begin position="1"/>
        <end position="143"/>
    </location>
</feature>
<dbReference type="InterPro" id="IPR039315">
    <property type="entry name" value="CheW"/>
</dbReference>
<dbReference type="PROSITE" id="PS50851">
    <property type="entry name" value="CHEW"/>
    <property type="match status" value="1"/>
</dbReference>
<evidence type="ECO:0000313" key="2">
    <source>
        <dbReference type="EMBL" id="ACK65495.1"/>
    </source>
</evidence>
<keyword evidence="3" id="KW-1185">Reference proteome</keyword>
<proteinExistence type="predicted"/>
<dbReference type="RefSeq" id="WP_012594768.1">
    <property type="nucleotide sequence ID" value="NC_011726.1"/>
</dbReference>
<dbReference type="SUPFAM" id="SSF50341">
    <property type="entry name" value="CheW-like"/>
    <property type="match status" value="1"/>
</dbReference>
<dbReference type="PANTHER" id="PTHR22617:SF43">
    <property type="entry name" value="PROTEIN PILI"/>
    <property type="match status" value="1"/>
</dbReference>
<dbReference type="InterPro" id="IPR002545">
    <property type="entry name" value="CheW-lke_dom"/>
</dbReference>
<accession>B7K4N0</accession>
<dbReference type="AlphaFoldDB" id="B7K4N0"/>
<dbReference type="OrthoDB" id="9794382at2"/>
<dbReference type="InterPro" id="IPR036061">
    <property type="entry name" value="CheW-like_dom_sf"/>
</dbReference>
<protein>
    <submittedName>
        <fullName evidence="2">CheW protein</fullName>
    </submittedName>
</protein>
<dbReference type="HOGENOM" id="CLU_048995_7_0_3"/>
<dbReference type="EMBL" id="CP001287">
    <property type="protein sequence ID" value="ACK65495.1"/>
    <property type="molecule type" value="Genomic_DNA"/>
</dbReference>
<organism evidence="2 3">
    <name type="scientific">Rippkaea orientalis (strain PCC 8801 / RF-1)</name>
    <name type="common">Cyanothece sp. (strain PCC 8801)</name>
    <dbReference type="NCBI Taxonomy" id="41431"/>
    <lineage>
        <taxon>Bacteria</taxon>
        <taxon>Bacillati</taxon>
        <taxon>Cyanobacteriota</taxon>
        <taxon>Cyanophyceae</taxon>
        <taxon>Oscillatoriophycideae</taxon>
        <taxon>Chroococcales</taxon>
        <taxon>Aphanothecaceae</taxon>
        <taxon>Rippkaea</taxon>
        <taxon>Rippkaea orientalis</taxon>
    </lineage>
</organism>
<dbReference type="GO" id="GO:0007165">
    <property type="term" value="P:signal transduction"/>
    <property type="evidence" value="ECO:0007669"/>
    <property type="project" value="InterPro"/>
</dbReference>
<dbReference type="Pfam" id="PF01584">
    <property type="entry name" value="CheW"/>
    <property type="match status" value="1"/>
</dbReference>
<evidence type="ECO:0000259" key="1">
    <source>
        <dbReference type="PROSITE" id="PS50851"/>
    </source>
</evidence>
<gene>
    <name evidence="2" type="ordered locus">PCC8801_1438</name>
</gene>
<dbReference type="SMART" id="SM00260">
    <property type="entry name" value="CheW"/>
    <property type="match status" value="1"/>
</dbReference>
<dbReference type="Proteomes" id="UP000008204">
    <property type="component" value="Chromosome"/>
</dbReference>
<dbReference type="Gene3D" id="2.40.50.180">
    <property type="entry name" value="CheA-289, Domain 4"/>
    <property type="match status" value="1"/>
</dbReference>